<dbReference type="SUPFAM" id="SSF52540">
    <property type="entry name" value="P-loop containing nucleoside triphosphate hydrolases"/>
    <property type="match status" value="1"/>
</dbReference>
<evidence type="ECO:0000313" key="1">
    <source>
        <dbReference type="EMBL" id="ABX07786.1"/>
    </source>
</evidence>
<name>A9B8X2_HERA2</name>
<reference evidence="1 2" key="1">
    <citation type="journal article" date="2011" name="Stand. Genomic Sci.">
        <title>Complete genome sequence of the filamentous gliding predatory bacterium Herpetosiphon aurantiacus type strain (114-95(T)).</title>
        <authorList>
            <person name="Kiss H."/>
            <person name="Nett M."/>
            <person name="Domin N."/>
            <person name="Martin K."/>
            <person name="Maresca J.A."/>
            <person name="Copeland A."/>
            <person name="Lapidus A."/>
            <person name="Lucas S."/>
            <person name="Berry K.W."/>
            <person name="Glavina Del Rio T."/>
            <person name="Dalin E."/>
            <person name="Tice H."/>
            <person name="Pitluck S."/>
            <person name="Richardson P."/>
            <person name="Bruce D."/>
            <person name="Goodwin L."/>
            <person name="Han C."/>
            <person name="Detter J.C."/>
            <person name="Schmutz J."/>
            <person name="Brettin T."/>
            <person name="Land M."/>
            <person name="Hauser L."/>
            <person name="Kyrpides N.C."/>
            <person name="Ivanova N."/>
            <person name="Goker M."/>
            <person name="Woyke T."/>
            <person name="Klenk H.P."/>
            <person name="Bryant D.A."/>
        </authorList>
    </citation>
    <scope>NUCLEOTIDE SEQUENCE [LARGE SCALE GENOMIC DNA]</scope>
    <source>
        <strain evidence="2">ATCC 23779 / DSM 785 / 114-95</strain>
        <plasmid evidence="1">pHAU01</plasmid>
    </source>
</reference>
<sequence>MELPALIAVLVDAILAQCPQYDRASVTVALESVFAGHPTLLGGNSISMLLGQNNDFTNATITIGDVHAGNQVHVTVQLPQPIDPLPAALAALASIPLKDVPAPRSDLPQASRLPFEASPHFVGRETELKALAQAIGTAQPAVVMPAVATGLGGIGKTSLVTEFAYRYGVYFHGGVFWLNCADPDQVASQIAACAVGLKLDTTGLSLDEQVQRVLNAWQSSMPRLLIFDNCEDPAILERWKPTVGGCRVLVTARSDQWPTLTQIRLGLLSSGESRDLLQRLCARLSDAEADAIAEDLGHLPLALHLAGSYLATYPHHTVEHYRTDLTIAHRSLKGRGALPSPTRHEQDVEATFMLSFKQLNPTDALDALALGMLDGAAWCALGVPIPRALILAFVPDGTDADDAVDALRRLQQLGLLDGVDAVVLHRLLAQVVHARLGSMDMLAVVEDTITTMASQINDSGIPTRMLPLAPHLRYVTMRALDRGDERTVRCAYTLGMFAYLRGAYGEAQPLFERALWLCEQRAEVSLVTVGLLNQMGLVLTHQGHYGEAQQCYERAVAIGAALMGDDHVHVHGIRLNLAQALHAQGQVQAAQALVADAAMSDRMDAATRAGSLNQRALLLEQQGQYPQAQALYEHAVALATSVFGAAHPTTAK</sequence>
<dbReference type="SMART" id="SM00028">
    <property type="entry name" value="TPR"/>
    <property type="match status" value="3"/>
</dbReference>
<accession>A9B8X2</accession>
<dbReference type="PANTHER" id="PTHR47691:SF3">
    <property type="entry name" value="HTH-TYPE TRANSCRIPTIONAL REGULATOR RV0890C-RELATED"/>
    <property type="match status" value="1"/>
</dbReference>
<dbReference type="Pfam" id="PF13424">
    <property type="entry name" value="TPR_12"/>
    <property type="match status" value="1"/>
</dbReference>
<dbReference type="BioCyc" id="HAUR316274:GHYA-5220-MONOMER"/>
<dbReference type="EMBL" id="CP000876">
    <property type="protein sequence ID" value="ABX07786.1"/>
    <property type="molecule type" value="Genomic_DNA"/>
</dbReference>
<dbReference type="InParanoid" id="A9B8X2"/>
<dbReference type="Pfam" id="PF13374">
    <property type="entry name" value="TPR_10"/>
    <property type="match status" value="1"/>
</dbReference>
<geneLocation type="plasmid" evidence="1 2">
    <name>pHAU01</name>
</geneLocation>
<dbReference type="Gene3D" id="3.40.50.300">
    <property type="entry name" value="P-loop containing nucleotide triphosphate hydrolases"/>
    <property type="match status" value="1"/>
</dbReference>
<keyword evidence="1" id="KW-0614">Plasmid</keyword>
<protein>
    <submittedName>
        <fullName evidence="1">Tetratricopeptide TPR_2 repeat protein</fullName>
    </submittedName>
</protein>
<keyword evidence="2" id="KW-1185">Reference proteome</keyword>
<organism evidence="1 2">
    <name type="scientific">Herpetosiphon aurantiacus (strain ATCC 23779 / DSM 785 / 114-95)</name>
    <dbReference type="NCBI Taxonomy" id="316274"/>
    <lineage>
        <taxon>Bacteria</taxon>
        <taxon>Bacillati</taxon>
        <taxon>Chloroflexota</taxon>
        <taxon>Chloroflexia</taxon>
        <taxon>Herpetosiphonales</taxon>
        <taxon>Herpetosiphonaceae</taxon>
        <taxon>Herpetosiphon</taxon>
    </lineage>
</organism>
<dbReference type="Gene3D" id="1.25.40.10">
    <property type="entry name" value="Tetratricopeptide repeat domain"/>
    <property type="match status" value="2"/>
</dbReference>
<evidence type="ECO:0000313" key="2">
    <source>
        <dbReference type="Proteomes" id="UP000000787"/>
    </source>
</evidence>
<gene>
    <name evidence="1" type="ordered locus">Haur_5158</name>
</gene>
<proteinExistence type="predicted"/>
<dbReference type="AlphaFoldDB" id="A9B8X2"/>
<dbReference type="KEGG" id="hau:Haur_5158"/>
<dbReference type="HOGENOM" id="CLU_420216_0_0_0"/>
<dbReference type="SUPFAM" id="SSF48452">
    <property type="entry name" value="TPR-like"/>
    <property type="match status" value="1"/>
</dbReference>
<dbReference type="InterPro" id="IPR027417">
    <property type="entry name" value="P-loop_NTPase"/>
</dbReference>
<dbReference type="PANTHER" id="PTHR47691">
    <property type="entry name" value="REGULATOR-RELATED"/>
    <property type="match status" value="1"/>
</dbReference>
<dbReference type="InterPro" id="IPR011990">
    <property type="entry name" value="TPR-like_helical_dom_sf"/>
</dbReference>
<dbReference type="Proteomes" id="UP000000787">
    <property type="component" value="Plasmid pHAU01"/>
</dbReference>
<dbReference type="InterPro" id="IPR019734">
    <property type="entry name" value="TPR_rpt"/>
</dbReference>